<dbReference type="InterPro" id="IPR039430">
    <property type="entry name" value="Thymidylate_kin-like_dom"/>
</dbReference>
<dbReference type="PROSITE" id="PS01331">
    <property type="entry name" value="THYMIDYLATE_KINASE"/>
    <property type="match status" value="1"/>
</dbReference>
<organism evidence="12 13">
    <name type="scientific">Diaporthe ampelina</name>
    <dbReference type="NCBI Taxonomy" id="1214573"/>
    <lineage>
        <taxon>Eukaryota</taxon>
        <taxon>Fungi</taxon>
        <taxon>Dikarya</taxon>
        <taxon>Ascomycota</taxon>
        <taxon>Pezizomycotina</taxon>
        <taxon>Sordariomycetes</taxon>
        <taxon>Sordariomycetidae</taxon>
        <taxon>Diaporthales</taxon>
        <taxon>Diaporthaceae</taxon>
        <taxon>Diaporthe</taxon>
    </lineage>
</organism>
<protein>
    <recommendedName>
        <fullName evidence="4">Thymidylate kinase</fullName>
        <ecNumber evidence="3">2.7.4.9</ecNumber>
    </recommendedName>
</protein>
<dbReference type="SUPFAM" id="SSF52540">
    <property type="entry name" value="P-loop containing nucleoside triphosphate hydrolases"/>
    <property type="match status" value="1"/>
</dbReference>
<feature type="domain" description="Thymidylate kinase-like" evidence="11">
    <location>
        <begin position="74"/>
        <end position="265"/>
    </location>
</feature>
<dbReference type="NCBIfam" id="TIGR00041">
    <property type="entry name" value="DTMP_kinase"/>
    <property type="match status" value="1"/>
</dbReference>
<dbReference type="EC" id="2.7.4.9" evidence="3"/>
<dbReference type="PANTHER" id="PTHR10344">
    <property type="entry name" value="THYMIDYLATE KINASE"/>
    <property type="match status" value="1"/>
</dbReference>
<keyword evidence="8 12" id="KW-0418">Kinase</keyword>
<keyword evidence="13" id="KW-1185">Reference proteome</keyword>
<reference evidence="12 13" key="2">
    <citation type="submission" date="2015-05" db="EMBL/GenBank/DDBJ databases">
        <authorList>
            <person name="Morales-Cruz A."/>
            <person name="Amrine K.C."/>
            <person name="Cantu D."/>
        </authorList>
    </citation>
    <scope>NUCLEOTIDE SEQUENCE [LARGE SCALE GENOMIC DNA]</scope>
    <source>
        <strain evidence="12">DA912</strain>
    </source>
</reference>
<reference evidence="12 13" key="1">
    <citation type="submission" date="2015-05" db="EMBL/GenBank/DDBJ databases">
        <title>Distinctive expansion of gene families associated with plant cell wall degradation and secondary metabolism in the genomes of grapevine trunk pathogens.</title>
        <authorList>
            <person name="Lawrence D.P."/>
            <person name="Travadon R."/>
            <person name="Rolshausen P.E."/>
            <person name="Baumgartner K."/>
        </authorList>
    </citation>
    <scope>NUCLEOTIDE SEQUENCE [LARGE SCALE GENOMIC DNA]</scope>
    <source>
        <strain evidence="12">DA912</strain>
    </source>
</reference>
<keyword evidence="7" id="KW-0547">Nucleotide-binding</keyword>
<comment type="similarity">
    <text evidence="2">Belongs to the thymidylate kinase family.</text>
</comment>
<evidence type="ECO:0000313" key="13">
    <source>
        <dbReference type="Proteomes" id="UP000034680"/>
    </source>
</evidence>
<dbReference type="GO" id="GO:0005634">
    <property type="term" value="C:nucleus"/>
    <property type="evidence" value="ECO:0007669"/>
    <property type="project" value="TreeGrafter"/>
</dbReference>
<dbReference type="OrthoDB" id="425602at2759"/>
<comment type="pathway">
    <text evidence="1">Pyrimidine metabolism; dTTP biosynthesis.</text>
</comment>
<dbReference type="InterPro" id="IPR027417">
    <property type="entry name" value="P-loop_NTPase"/>
</dbReference>
<dbReference type="GO" id="GO:0006233">
    <property type="term" value="P:dTDP biosynthetic process"/>
    <property type="evidence" value="ECO:0007669"/>
    <property type="project" value="InterPro"/>
</dbReference>
<evidence type="ECO:0000256" key="7">
    <source>
        <dbReference type="ARBA" id="ARBA00022741"/>
    </source>
</evidence>
<dbReference type="FunFam" id="3.40.50.300:FF:000679">
    <property type="entry name" value="Thymidylate kinase"/>
    <property type="match status" value="1"/>
</dbReference>
<dbReference type="GO" id="GO:0005524">
    <property type="term" value="F:ATP binding"/>
    <property type="evidence" value="ECO:0007669"/>
    <property type="project" value="UniProtKB-KW"/>
</dbReference>
<evidence type="ECO:0000256" key="9">
    <source>
        <dbReference type="ARBA" id="ARBA00022840"/>
    </source>
</evidence>
<accession>A0A0G2FK78</accession>
<dbReference type="InterPro" id="IPR018094">
    <property type="entry name" value="Thymidylate_kinase"/>
</dbReference>
<proteinExistence type="inferred from homology"/>
<dbReference type="GO" id="GO:0004550">
    <property type="term" value="F:nucleoside diphosphate kinase activity"/>
    <property type="evidence" value="ECO:0007669"/>
    <property type="project" value="TreeGrafter"/>
</dbReference>
<evidence type="ECO:0000256" key="10">
    <source>
        <dbReference type="SAM" id="MobiDB-lite"/>
    </source>
</evidence>
<dbReference type="GO" id="GO:0005829">
    <property type="term" value="C:cytosol"/>
    <property type="evidence" value="ECO:0007669"/>
    <property type="project" value="TreeGrafter"/>
</dbReference>
<dbReference type="GO" id="GO:0006227">
    <property type="term" value="P:dUDP biosynthetic process"/>
    <property type="evidence" value="ECO:0007669"/>
    <property type="project" value="TreeGrafter"/>
</dbReference>
<dbReference type="EMBL" id="LCUC01000202">
    <property type="protein sequence ID" value="KKY34459.1"/>
    <property type="molecule type" value="Genomic_DNA"/>
</dbReference>
<dbReference type="HAMAP" id="MF_00165">
    <property type="entry name" value="Thymidylate_kinase"/>
    <property type="match status" value="1"/>
</dbReference>
<dbReference type="CDD" id="cd01672">
    <property type="entry name" value="TMPK"/>
    <property type="match status" value="1"/>
</dbReference>
<dbReference type="InterPro" id="IPR018095">
    <property type="entry name" value="Thymidylate_kin_CS"/>
</dbReference>
<dbReference type="AlphaFoldDB" id="A0A0G2FK78"/>
<evidence type="ECO:0000259" key="11">
    <source>
        <dbReference type="Pfam" id="PF02223"/>
    </source>
</evidence>
<dbReference type="Gene3D" id="3.40.50.300">
    <property type="entry name" value="P-loop containing nucleotide triphosphate hydrolases"/>
    <property type="match status" value="1"/>
</dbReference>
<dbReference type="GO" id="GO:0004798">
    <property type="term" value="F:dTMP kinase activity"/>
    <property type="evidence" value="ECO:0007669"/>
    <property type="project" value="UniProtKB-EC"/>
</dbReference>
<evidence type="ECO:0000256" key="1">
    <source>
        <dbReference type="ARBA" id="ARBA00004992"/>
    </source>
</evidence>
<evidence type="ECO:0000313" key="12">
    <source>
        <dbReference type="EMBL" id="KKY34459.1"/>
    </source>
</evidence>
<name>A0A0G2FK78_9PEZI</name>
<feature type="region of interest" description="Disordered" evidence="10">
    <location>
        <begin position="1"/>
        <end position="32"/>
    </location>
</feature>
<evidence type="ECO:0000256" key="8">
    <source>
        <dbReference type="ARBA" id="ARBA00022777"/>
    </source>
</evidence>
<dbReference type="Pfam" id="PF02223">
    <property type="entry name" value="Thymidylate_kin"/>
    <property type="match status" value="1"/>
</dbReference>
<evidence type="ECO:0000256" key="4">
    <source>
        <dbReference type="ARBA" id="ARBA00017144"/>
    </source>
</evidence>
<keyword evidence="9" id="KW-0067">ATP-binding</keyword>
<sequence length="289" mass="29915">MATTNGAAPPAAADSAAAASPSLGSSSTATSTTPVISTVGEATAPSSSLTAGAQGVAQVPGSAVGGGRGAFVVLEGLDRSGKTTQVKLLQSRLIESGRGVQLMRFPDRTTPTGQIINQYLSSSATLPDQSIHLLFTANRWEASPAIAAQLAQGVTVVCDRYYYSGMVYSAAKGNPALGLGWARAPEAGLPRPDAVVFLDLDESVARERGGFGEERYETAEMQRRVRGLFWGLKRGEVGGVSFAEEAEDLVVVDAGGSVEEVAEAIWGAVRPRVEGVEGGQFGTEVRRVS</sequence>
<keyword evidence="5" id="KW-0808">Transferase</keyword>
<dbReference type="Proteomes" id="UP000034680">
    <property type="component" value="Unassembled WGS sequence"/>
</dbReference>
<dbReference type="PANTHER" id="PTHR10344:SF1">
    <property type="entry name" value="THYMIDYLATE KINASE"/>
    <property type="match status" value="1"/>
</dbReference>
<evidence type="ECO:0000256" key="3">
    <source>
        <dbReference type="ARBA" id="ARBA00012980"/>
    </source>
</evidence>
<comment type="caution">
    <text evidence="12">The sequence shown here is derived from an EMBL/GenBank/DDBJ whole genome shotgun (WGS) entry which is preliminary data.</text>
</comment>
<dbReference type="STRING" id="1214573.A0A0G2FK78"/>
<dbReference type="GO" id="GO:0006235">
    <property type="term" value="P:dTTP biosynthetic process"/>
    <property type="evidence" value="ECO:0007669"/>
    <property type="project" value="TreeGrafter"/>
</dbReference>
<evidence type="ECO:0000256" key="2">
    <source>
        <dbReference type="ARBA" id="ARBA00009776"/>
    </source>
</evidence>
<keyword evidence="6" id="KW-0545">Nucleotide biosynthesis</keyword>
<gene>
    <name evidence="12" type="ORF">UCDDA912_g05563</name>
</gene>
<evidence type="ECO:0000256" key="6">
    <source>
        <dbReference type="ARBA" id="ARBA00022727"/>
    </source>
</evidence>
<evidence type="ECO:0000256" key="5">
    <source>
        <dbReference type="ARBA" id="ARBA00022679"/>
    </source>
</evidence>